<sequence>MNIDPRDALPPEQLDALSRAFSDQLLACLDECARGRRGLFSEYVSEDEEETSWPEATRLRELAVALQNVFSQNDQRNALCDEFLDLCTMHGESHPGERKLARAFLERIERGDVGTPTEEQQKPW</sequence>
<name>A0A2N9L485_9BACT</name>
<gene>
    <name evidence="1" type="ORF">SBA5_140004</name>
</gene>
<reference evidence="2" key="1">
    <citation type="submission" date="2018-02" db="EMBL/GenBank/DDBJ databases">
        <authorList>
            <person name="Hausmann B."/>
        </authorList>
    </citation>
    <scope>NUCLEOTIDE SEQUENCE [LARGE SCALE GENOMIC DNA]</scope>
    <source>
        <strain evidence="2">Peat soil MAG SbA5</strain>
    </source>
</reference>
<dbReference type="AlphaFoldDB" id="A0A2N9L485"/>
<dbReference type="OrthoDB" id="121277at2"/>
<evidence type="ECO:0000313" key="1">
    <source>
        <dbReference type="EMBL" id="SPE18137.1"/>
    </source>
</evidence>
<accession>A0A2N9L485</accession>
<protein>
    <submittedName>
        <fullName evidence="1">Uncharacterized protein</fullName>
    </submittedName>
</protein>
<evidence type="ECO:0000313" key="2">
    <source>
        <dbReference type="Proteomes" id="UP000239735"/>
    </source>
</evidence>
<dbReference type="Proteomes" id="UP000239735">
    <property type="component" value="Unassembled WGS sequence"/>
</dbReference>
<dbReference type="EMBL" id="OKRB01000046">
    <property type="protein sequence ID" value="SPE18137.1"/>
    <property type="molecule type" value="Genomic_DNA"/>
</dbReference>
<proteinExistence type="predicted"/>
<organism evidence="1 2">
    <name type="scientific">Candidatus Sulfuritelmatomonas gaucii</name>
    <dbReference type="NCBI Taxonomy" id="2043161"/>
    <lineage>
        <taxon>Bacteria</taxon>
        <taxon>Pseudomonadati</taxon>
        <taxon>Acidobacteriota</taxon>
        <taxon>Terriglobia</taxon>
        <taxon>Terriglobales</taxon>
        <taxon>Acidobacteriaceae</taxon>
        <taxon>Candidatus Sulfuritelmatomonas</taxon>
    </lineage>
</organism>